<evidence type="ECO:0000256" key="10">
    <source>
        <dbReference type="ARBA" id="ARBA00022723"/>
    </source>
</evidence>
<evidence type="ECO:0000256" key="11">
    <source>
        <dbReference type="ARBA" id="ARBA00022824"/>
    </source>
</evidence>
<comment type="cofactor">
    <cofactor evidence="1">
        <name>Mg(2+)</name>
        <dbReference type="ChEBI" id="CHEBI:18420"/>
    </cofactor>
</comment>
<feature type="transmembrane region" description="Helical" evidence="19">
    <location>
        <begin position="317"/>
        <end position="335"/>
    </location>
</feature>
<dbReference type="GO" id="GO:0005789">
    <property type="term" value="C:endoplasmic reticulum membrane"/>
    <property type="evidence" value="ECO:0007669"/>
    <property type="project" value="UniProtKB-SubCell"/>
</dbReference>
<feature type="transmembrane region" description="Helical" evidence="19">
    <location>
        <begin position="132"/>
        <end position="151"/>
    </location>
</feature>
<evidence type="ECO:0000256" key="13">
    <source>
        <dbReference type="ARBA" id="ARBA00022989"/>
    </source>
</evidence>
<evidence type="ECO:0000256" key="14">
    <source>
        <dbReference type="ARBA" id="ARBA00023136"/>
    </source>
</evidence>
<gene>
    <name evidence="20" type="ORF">PCANC_05036</name>
    <name evidence="21" type="ORF">PCASD_03850</name>
</gene>
<dbReference type="GO" id="GO:0016757">
    <property type="term" value="F:glycosyltransferase activity"/>
    <property type="evidence" value="ECO:0007669"/>
    <property type="project" value="UniProtKB-KW"/>
</dbReference>
<dbReference type="UniPathway" id="UPA00378"/>
<keyword evidence="7" id="KW-0328">Glycosyltransferase</keyword>
<evidence type="ECO:0000256" key="19">
    <source>
        <dbReference type="SAM" id="Phobius"/>
    </source>
</evidence>
<proteinExistence type="inferred from homology"/>
<dbReference type="AlphaFoldDB" id="A0A2N5T728"/>
<evidence type="ECO:0000256" key="6">
    <source>
        <dbReference type="ARBA" id="ARBA00017659"/>
    </source>
</evidence>
<comment type="caution">
    <text evidence="20">The sequence shown here is derived from an EMBL/GenBank/DDBJ whole genome shotgun (WGS) entry which is preliminary data.</text>
</comment>
<dbReference type="Proteomes" id="UP000235392">
    <property type="component" value="Unassembled WGS sequence"/>
</dbReference>
<dbReference type="EMBL" id="PGCJ01000785">
    <property type="protein sequence ID" value="PLW21303.1"/>
    <property type="molecule type" value="Genomic_DNA"/>
</dbReference>
<feature type="transmembrane region" description="Helical" evidence="19">
    <location>
        <begin position="71"/>
        <end position="90"/>
    </location>
</feature>
<keyword evidence="14 19" id="KW-0472">Membrane</keyword>
<dbReference type="Pfam" id="PF00953">
    <property type="entry name" value="Glycos_transf_4"/>
    <property type="match status" value="1"/>
</dbReference>
<comment type="similarity">
    <text evidence="4">Belongs to the glycosyltransferase 4 family.</text>
</comment>
<evidence type="ECO:0000256" key="16">
    <source>
        <dbReference type="ARBA" id="ARBA00033238"/>
    </source>
</evidence>
<keyword evidence="12" id="KW-0460">Magnesium</keyword>
<feature type="transmembrane region" description="Helical" evidence="19">
    <location>
        <begin position="416"/>
        <end position="436"/>
    </location>
</feature>
<dbReference type="CDD" id="cd06855">
    <property type="entry name" value="GT_GPT_euk"/>
    <property type="match status" value="1"/>
</dbReference>
<sequence>MSAVITLLASVSVSGVAYLLTSTLIPRLSDTLLAAGLKGKDLLKGSATGGGFTSNTGTQTNQKFIPESTGLIAGSVYVLILCLFVPIPYYTHLLPDAFLPGSTAFSPASSSSSPLLAPIPEPIRPPFPLSSLTANLASILSLLAAVFLGFLDDVFDIRWRFKLPIPIIASVPLLTVYATSSGGTDIIIPHIFGLRALLNVQHTNGLMSIGPLYYIYMSMLSTFCTNSINILAGINGVEVGQSIIICLSIICNDLLYIRLDLTPLGIPHPLTFGMANGSKHLEDRHLFSLCMMLPLLAVMLGLIKYNWYPARAFVGDTFCYFAGMAFAVVGILGHFSKTLLLFFIPQILNFVYSTPQLFGVLPISRHRLPARDPETDTLSPSMVLLDSPLHPFCLKSRLLARLESLKLLTLTRNKQGHVIGCSNLTLLNLLLIWIPRLNERQLALAVLAFQFVSNFLIGFFIRYVLADWFYDRRFSITKDQGEEVSTVRSRQAARKNLA</sequence>
<feature type="transmembrane region" description="Helical" evidence="19">
    <location>
        <begin position="244"/>
        <end position="266"/>
    </location>
</feature>
<keyword evidence="11" id="KW-0256">Endoplasmic reticulum</keyword>
<dbReference type="GO" id="GO:0046872">
    <property type="term" value="F:metal ion binding"/>
    <property type="evidence" value="ECO:0007669"/>
    <property type="project" value="UniProtKB-KW"/>
</dbReference>
<evidence type="ECO:0000256" key="8">
    <source>
        <dbReference type="ARBA" id="ARBA00022679"/>
    </source>
</evidence>
<feature type="transmembrane region" description="Helical" evidence="19">
    <location>
        <begin position="442"/>
        <end position="465"/>
    </location>
</feature>
<dbReference type="OrthoDB" id="10262326at2759"/>
<protein>
    <recommendedName>
        <fullName evidence="6">UDP-N-acetylglucosamine--dolichyl-phosphate N-acetylglucosaminephosphotransferase</fullName>
        <ecNumber evidence="5">2.7.8.15</ecNumber>
    </recommendedName>
    <alternativeName>
        <fullName evidence="15">GlcNAc-1-P transferase</fullName>
    </alternativeName>
    <alternativeName>
        <fullName evidence="16">N-acetylglucosamine-1-phosphate transferase</fullName>
    </alternativeName>
</protein>
<dbReference type="GO" id="GO:0006488">
    <property type="term" value="P:dolichol-linked oligosaccharide biosynthetic process"/>
    <property type="evidence" value="ECO:0007669"/>
    <property type="project" value="InterPro"/>
</dbReference>
<comment type="function">
    <text evidence="17">UDP-N-acetylglucosamine--dolichyl-phosphate N-acetylglucosaminephosphotransferase that operates in the biosynthetic pathway of dolichol-linked oligosaccharides, the glycan precursors employed in protein asparagine (N)-glycosylation. The assembly of dolichol-linked oligosaccharides begins on the cytosolic side of the endoplasmic reticulum membrane and finishes in its lumen. The sequential addition of sugars to dolichol pyrophosphate produces dolichol-linked oligosaccharides containing fourteen sugars, including two GlcNAcs, nine mannoses and three glucoses. Once assembled, the oligosaccharide is transferred from the lipid to nascent proteins by oligosaccharyltransferases. Catalyzes the initial step of dolichol-linked oligosaccharide biosynthesis, transfering GlcNAc-1-P from cytosolic UDP-GlcNAc onto the carrier lipid dolichyl phosphate (P-dolichol), yielding GlcNAc-P-P-dolichol embedded in the cytoplasmic leaflet of the endoplasmic reticulum membrane.</text>
</comment>
<feature type="transmembrane region" description="Helical" evidence="19">
    <location>
        <begin position="6"/>
        <end position="25"/>
    </location>
</feature>
<dbReference type="Proteomes" id="UP000235388">
    <property type="component" value="Unassembled WGS sequence"/>
</dbReference>
<reference evidence="22 23" key="1">
    <citation type="submission" date="2017-11" db="EMBL/GenBank/DDBJ databases">
        <title>De novo assembly and phasing of dikaryotic genomes from two isolates of Puccinia coronata f. sp. avenae, the causal agent of oat crown rust.</title>
        <authorList>
            <person name="Miller M.E."/>
            <person name="Zhang Y."/>
            <person name="Omidvar V."/>
            <person name="Sperschneider J."/>
            <person name="Schwessinger B."/>
            <person name="Raley C."/>
            <person name="Palmer J.M."/>
            <person name="Garnica D."/>
            <person name="Upadhyaya N."/>
            <person name="Rathjen J."/>
            <person name="Taylor J.M."/>
            <person name="Park R.F."/>
            <person name="Dodds P.N."/>
            <person name="Hirsch C.D."/>
            <person name="Kianian S.F."/>
            <person name="Figueroa M."/>
        </authorList>
    </citation>
    <scope>NUCLEOTIDE SEQUENCE [LARGE SCALE GENOMIC DNA]</scope>
    <source>
        <strain evidence="20">12NC29</strain>
        <strain evidence="21">12SD80</strain>
    </source>
</reference>
<keyword evidence="13 19" id="KW-1133">Transmembrane helix</keyword>
<feature type="transmembrane region" description="Helical" evidence="19">
    <location>
        <begin position="163"/>
        <end position="192"/>
    </location>
</feature>
<keyword evidence="22" id="KW-1185">Reference proteome</keyword>
<evidence type="ECO:0000256" key="17">
    <source>
        <dbReference type="ARBA" id="ARBA00044717"/>
    </source>
</evidence>
<feature type="transmembrane region" description="Helical" evidence="19">
    <location>
        <begin position="212"/>
        <end position="232"/>
    </location>
</feature>
<comment type="subcellular location">
    <subcellularLocation>
        <location evidence="2">Endoplasmic reticulum membrane</location>
        <topology evidence="2">Multi-pass membrane protein</topology>
    </subcellularLocation>
</comment>
<evidence type="ECO:0000313" key="22">
    <source>
        <dbReference type="Proteomes" id="UP000235388"/>
    </source>
</evidence>
<dbReference type="PANTHER" id="PTHR10571">
    <property type="entry name" value="UDP-N-ACETYLGLUCOSAMINE--DOLICHYL-PHOSPHATE N-ACETYLGLUCOSAMINEPHOSPHOTRANSFERASE"/>
    <property type="match status" value="1"/>
</dbReference>
<dbReference type="InterPro" id="IPR000715">
    <property type="entry name" value="Glycosyl_transferase_4"/>
</dbReference>
<dbReference type="STRING" id="200324.A0A2N5T728"/>
<evidence type="ECO:0000256" key="1">
    <source>
        <dbReference type="ARBA" id="ARBA00001946"/>
    </source>
</evidence>
<feature type="transmembrane region" description="Helical" evidence="19">
    <location>
        <begin position="341"/>
        <end position="361"/>
    </location>
</feature>
<dbReference type="GO" id="GO:0003975">
    <property type="term" value="F:UDP-N-acetylglucosamine-dolichyl-phosphate N-acetylglucosaminephosphotransferase activity"/>
    <property type="evidence" value="ECO:0007669"/>
    <property type="project" value="UniProtKB-EC"/>
</dbReference>
<keyword evidence="10" id="KW-0479">Metal-binding</keyword>
<comment type="catalytic activity">
    <reaction evidence="18">
        <text>a di-trans,poly-cis-dolichyl phosphate + UDP-N-acetyl-alpha-D-glucosamine = an N-acetyl-alpha-D-glucosaminyl-diphospho-di-trans,poly-cis-dolichol + UMP</text>
        <dbReference type="Rhea" id="RHEA:13289"/>
        <dbReference type="Rhea" id="RHEA-COMP:19498"/>
        <dbReference type="Rhea" id="RHEA-COMP:19507"/>
        <dbReference type="ChEBI" id="CHEBI:57683"/>
        <dbReference type="ChEBI" id="CHEBI:57705"/>
        <dbReference type="ChEBI" id="CHEBI:57865"/>
        <dbReference type="ChEBI" id="CHEBI:58427"/>
        <dbReference type="EC" id="2.7.8.15"/>
    </reaction>
    <physiologicalReaction direction="left-to-right" evidence="18">
        <dbReference type="Rhea" id="RHEA:13290"/>
    </physiologicalReaction>
</comment>
<organism evidence="20 22">
    <name type="scientific">Puccinia coronata f. sp. avenae</name>
    <dbReference type="NCBI Taxonomy" id="200324"/>
    <lineage>
        <taxon>Eukaryota</taxon>
        <taxon>Fungi</taxon>
        <taxon>Dikarya</taxon>
        <taxon>Basidiomycota</taxon>
        <taxon>Pucciniomycotina</taxon>
        <taxon>Pucciniomycetes</taxon>
        <taxon>Pucciniales</taxon>
        <taxon>Pucciniaceae</taxon>
        <taxon>Puccinia</taxon>
    </lineage>
</organism>
<name>A0A2N5T728_9BASI</name>
<keyword evidence="8" id="KW-0808">Transferase</keyword>
<evidence type="ECO:0000313" key="23">
    <source>
        <dbReference type="Proteomes" id="UP000235392"/>
    </source>
</evidence>
<dbReference type="InterPro" id="IPR033895">
    <property type="entry name" value="GPT"/>
</dbReference>
<dbReference type="PANTHER" id="PTHR10571:SF0">
    <property type="entry name" value="UDP-N-ACETYLGLUCOSAMINE--DOLICHYL-PHOSPHATE N-ACETYLGLUCOSAMINEPHOSPHOTRANSFERASE"/>
    <property type="match status" value="1"/>
</dbReference>
<evidence type="ECO:0000256" key="9">
    <source>
        <dbReference type="ARBA" id="ARBA00022692"/>
    </source>
</evidence>
<dbReference type="EMBL" id="PGCI01000059">
    <property type="protein sequence ID" value="PLW44298.1"/>
    <property type="molecule type" value="Genomic_DNA"/>
</dbReference>
<evidence type="ECO:0000313" key="21">
    <source>
        <dbReference type="EMBL" id="PLW44298.1"/>
    </source>
</evidence>
<accession>A0A2N5T728</accession>
<keyword evidence="9 19" id="KW-0812">Transmembrane</keyword>
<evidence type="ECO:0000256" key="15">
    <source>
        <dbReference type="ARBA" id="ARBA00029567"/>
    </source>
</evidence>
<evidence type="ECO:0000256" key="3">
    <source>
        <dbReference type="ARBA" id="ARBA00004922"/>
    </source>
</evidence>
<feature type="transmembrane region" description="Helical" evidence="19">
    <location>
        <begin position="286"/>
        <end position="305"/>
    </location>
</feature>
<evidence type="ECO:0000256" key="4">
    <source>
        <dbReference type="ARBA" id="ARBA00009317"/>
    </source>
</evidence>
<comment type="pathway">
    <text evidence="3">Protein modification; protein glycosylation.</text>
</comment>
<evidence type="ECO:0000256" key="7">
    <source>
        <dbReference type="ARBA" id="ARBA00022676"/>
    </source>
</evidence>
<evidence type="ECO:0000256" key="12">
    <source>
        <dbReference type="ARBA" id="ARBA00022842"/>
    </source>
</evidence>
<evidence type="ECO:0000313" key="20">
    <source>
        <dbReference type="EMBL" id="PLW21303.1"/>
    </source>
</evidence>
<evidence type="ECO:0000256" key="5">
    <source>
        <dbReference type="ARBA" id="ARBA00013225"/>
    </source>
</evidence>
<dbReference type="EC" id="2.7.8.15" evidence="5"/>
<evidence type="ECO:0000256" key="18">
    <source>
        <dbReference type="ARBA" id="ARBA00045078"/>
    </source>
</evidence>
<evidence type="ECO:0000256" key="2">
    <source>
        <dbReference type="ARBA" id="ARBA00004477"/>
    </source>
</evidence>